<gene>
    <name evidence="3" type="ORF">DAPK24_024620</name>
</gene>
<evidence type="ECO:0000259" key="2">
    <source>
        <dbReference type="PROSITE" id="PS50040"/>
    </source>
</evidence>
<reference evidence="3 4" key="1">
    <citation type="journal article" date="2023" name="Elife">
        <title>Identification of key yeast species and microbe-microbe interactions impacting larval growth of Drosophila in the wild.</title>
        <authorList>
            <person name="Mure A."/>
            <person name="Sugiura Y."/>
            <person name="Maeda R."/>
            <person name="Honda K."/>
            <person name="Sakurai N."/>
            <person name="Takahashi Y."/>
            <person name="Watada M."/>
            <person name="Katoh T."/>
            <person name="Gotoh A."/>
            <person name="Gotoh Y."/>
            <person name="Taniguchi I."/>
            <person name="Nakamura K."/>
            <person name="Hayashi T."/>
            <person name="Katayama T."/>
            <person name="Uemura T."/>
            <person name="Hattori Y."/>
        </authorList>
    </citation>
    <scope>NUCLEOTIDE SEQUENCE [LARGE SCALE GENOMIC DNA]</scope>
    <source>
        <strain evidence="3 4">PK-24</strain>
    </source>
</reference>
<dbReference type="Proteomes" id="UP001378960">
    <property type="component" value="Unassembled WGS sequence"/>
</dbReference>
<sequence>MFVRRSRHPLELLPDTKIPLKQWKGIYMNDHSTNKQQSLSYFWNEFYNNEEWSLWKVDYKYNDEIDAQFKFDNLISGFFNRLLETVKFISGVTIVYRSEEGQIGITGAFVIRGCDYKTAFSSAPEWDSFEYTQLNPESKFDVKFIDQIWGKNNIIDINGKSFNVINSQTLLGSRSNAMEDFYEILTASEEE</sequence>
<dbReference type="Gene3D" id="3.30.70.1010">
    <property type="entry name" value="Translation elongation factor EF1B, gamma chain, conserved domain"/>
    <property type="match status" value="1"/>
</dbReference>
<name>A0AAV5R3M5_PICKL</name>
<dbReference type="SMART" id="SM01183">
    <property type="entry name" value="EF1G"/>
    <property type="match status" value="1"/>
</dbReference>
<dbReference type="EMBL" id="BTGB01000003">
    <property type="protein sequence ID" value="GMM45887.1"/>
    <property type="molecule type" value="Genomic_DNA"/>
</dbReference>
<evidence type="ECO:0000313" key="4">
    <source>
        <dbReference type="Proteomes" id="UP001378960"/>
    </source>
</evidence>
<proteinExistence type="predicted"/>
<protein>
    <recommendedName>
        <fullName evidence="2">EF-1-gamma C-terminal domain-containing protein</fullName>
    </recommendedName>
</protein>
<dbReference type="GO" id="GO:0005634">
    <property type="term" value="C:nucleus"/>
    <property type="evidence" value="ECO:0007669"/>
    <property type="project" value="TreeGrafter"/>
</dbReference>
<dbReference type="InterPro" id="IPR001662">
    <property type="entry name" value="EF1B_G_C"/>
</dbReference>
<evidence type="ECO:0000256" key="1">
    <source>
        <dbReference type="PROSITE-ProRule" id="PRU00519"/>
    </source>
</evidence>
<comment type="caution">
    <text evidence="3">The sequence shown here is derived from an EMBL/GenBank/DDBJ whole genome shotgun (WGS) entry which is preliminary data.</text>
</comment>
<keyword evidence="1" id="KW-0648">Protein biosynthesis</keyword>
<accession>A0AAV5R3M5</accession>
<dbReference type="GO" id="GO:0005737">
    <property type="term" value="C:cytoplasm"/>
    <property type="evidence" value="ECO:0007669"/>
    <property type="project" value="TreeGrafter"/>
</dbReference>
<dbReference type="GO" id="GO:0003746">
    <property type="term" value="F:translation elongation factor activity"/>
    <property type="evidence" value="ECO:0007669"/>
    <property type="project" value="UniProtKB-UniRule"/>
</dbReference>
<dbReference type="PANTHER" id="PTHR43986">
    <property type="entry name" value="ELONGATION FACTOR 1-GAMMA"/>
    <property type="match status" value="1"/>
</dbReference>
<feature type="domain" description="EF-1-gamma C-terminal" evidence="2">
    <location>
        <begin position="6"/>
        <end position="171"/>
    </location>
</feature>
<keyword evidence="4" id="KW-1185">Reference proteome</keyword>
<dbReference type="InterPro" id="IPR050802">
    <property type="entry name" value="EF-GSTs"/>
</dbReference>
<organism evidence="3 4">
    <name type="scientific">Pichia kluyveri</name>
    <name type="common">Yeast</name>
    <dbReference type="NCBI Taxonomy" id="36015"/>
    <lineage>
        <taxon>Eukaryota</taxon>
        <taxon>Fungi</taxon>
        <taxon>Dikarya</taxon>
        <taxon>Ascomycota</taxon>
        <taxon>Saccharomycotina</taxon>
        <taxon>Pichiomycetes</taxon>
        <taxon>Pichiales</taxon>
        <taxon>Pichiaceae</taxon>
        <taxon>Pichia</taxon>
    </lineage>
</organism>
<dbReference type="PANTHER" id="PTHR43986:SF1">
    <property type="entry name" value="ELONGATION FACTOR 1-GAMMA"/>
    <property type="match status" value="1"/>
</dbReference>
<dbReference type="SUPFAM" id="SSF89942">
    <property type="entry name" value="eEF1-gamma domain"/>
    <property type="match status" value="1"/>
</dbReference>
<dbReference type="AlphaFoldDB" id="A0AAV5R3M5"/>
<keyword evidence="1" id="KW-0251">Elongation factor</keyword>
<dbReference type="PROSITE" id="PS50040">
    <property type="entry name" value="EF1G_C"/>
    <property type="match status" value="1"/>
</dbReference>
<dbReference type="InterPro" id="IPR036433">
    <property type="entry name" value="EF1B_G_C_sf"/>
</dbReference>
<evidence type="ECO:0000313" key="3">
    <source>
        <dbReference type="EMBL" id="GMM45887.1"/>
    </source>
</evidence>
<dbReference type="Pfam" id="PF00647">
    <property type="entry name" value="EF1G"/>
    <property type="match status" value="1"/>
</dbReference>